<organism evidence="7 8">
    <name type="scientific">Pseudomonas syringae pv. apii</name>
    <dbReference type="NCBI Taxonomy" id="81036"/>
    <lineage>
        <taxon>Bacteria</taxon>
        <taxon>Pseudomonadati</taxon>
        <taxon>Pseudomonadota</taxon>
        <taxon>Gammaproteobacteria</taxon>
        <taxon>Pseudomonadales</taxon>
        <taxon>Pseudomonadaceae</taxon>
        <taxon>Pseudomonas</taxon>
    </lineage>
</organism>
<keyword evidence="3" id="KW-0010">Activator</keyword>
<accession>A0A3M5X1P6</accession>
<keyword evidence="2" id="KW-0238">DNA-binding</keyword>
<dbReference type="SMART" id="SM00342">
    <property type="entry name" value="HTH_ARAC"/>
    <property type="match status" value="1"/>
</dbReference>
<reference evidence="7 8" key="1">
    <citation type="submission" date="2018-08" db="EMBL/GenBank/DDBJ databases">
        <title>Recombination of ecologically and evolutionarily significant loci maintains genetic cohesion in the Pseudomonas syringae species complex.</title>
        <authorList>
            <person name="Dillon M."/>
            <person name="Thakur S."/>
            <person name="Almeida R.N.D."/>
            <person name="Weir B.S."/>
            <person name="Guttman D.S."/>
        </authorList>
    </citation>
    <scope>NUCLEOTIDE SEQUENCE [LARGE SCALE GENOMIC DNA]</scope>
    <source>
        <strain evidence="7 8">ICMP 11947</strain>
    </source>
</reference>
<evidence type="ECO:0000313" key="8">
    <source>
        <dbReference type="Proteomes" id="UP000271152"/>
    </source>
</evidence>
<evidence type="ECO:0000256" key="3">
    <source>
        <dbReference type="ARBA" id="ARBA00023159"/>
    </source>
</evidence>
<protein>
    <submittedName>
        <fullName evidence="7">AraC family transcriptional regulator</fullName>
    </submittedName>
</protein>
<comment type="function">
    <text evidence="5">Regulatory protein of the TOL plasmid xyl operons. XylS activates the xylXYZLTEGFJQKIH operon required for the degradation of toluene, m-xylene and p-xylene.</text>
</comment>
<dbReference type="PANTHER" id="PTHR46796:SF6">
    <property type="entry name" value="ARAC SUBFAMILY"/>
    <property type="match status" value="1"/>
</dbReference>
<dbReference type="InterPro" id="IPR009057">
    <property type="entry name" value="Homeodomain-like_sf"/>
</dbReference>
<dbReference type="Gene3D" id="1.10.10.60">
    <property type="entry name" value="Homeodomain-like"/>
    <property type="match status" value="1"/>
</dbReference>
<dbReference type="GO" id="GO:0043565">
    <property type="term" value="F:sequence-specific DNA binding"/>
    <property type="evidence" value="ECO:0007669"/>
    <property type="project" value="InterPro"/>
</dbReference>
<proteinExistence type="predicted"/>
<dbReference type="PROSITE" id="PS01124">
    <property type="entry name" value="HTH_ARAC_FAMILY_2"/>
    <property type="match status" value="1"/>
</dbReference>
<dbReference type="Pfam" id="PF12833">
    <property type="entry name" value="HTH_18"/>
    <property type="match status" value="1"/>
</dbReference>
<feature type="domain" description="HTH araC/xylS-type" evidence="6">
    <location>
        <begin position="314"/>
        <end position="415"/>
    </location>
</feature>
<dbReference type="InterPro" id="IPR050204">
    <property type="entry name" value="AraC_XylS_family_regulators"/>
</dbReference>
<dbReference type="EMBL" id="RBUG01000034">
    <property type="protein sequence ID" value="RMU76308.1"/>
    <property type="molecule type" value="Genomic_DNA"/>
</dbReference>
<dbReference type="InterPro" id="IPR018060">
    <property type="entry name" value="HTH_AraC"/>
</dbReference>
<evidence type="ECO:0000256" key="1">
    <source>
        <dbReference type="ARBA" id="ARBA00023015"/>
    </source>
</evidence>
<dbReference type="PANTHER" id="PTHR46796">
    <property type="entry name" value="HTH-TYPE TRANSCRIPTIONAL ACTIVATOR RHAS-RELATED"/>
    <property type="match status" value="1"/>
</dbReference>
<dbReference type="PRINTS" id="PR00032">
    <property type="entry name" value="HTHARAC"/>
</dbReference>
<dbReference type="InterPro" id="IPR020449">
    <property type="entry name" value="Tscrpt_reg_AraC-type_HTH"/>
</dbReference>
<dbReference type="Pfam" id="PF14525">
    <property type="entry name" value="AraC_binding_2"/>
    <property type="match status" value="1"/>
</dbReference>
<evidence type="ECO:0000259" key="6">
    <source>
        <dbReference type="PROSITE" id="PS01124"/>
    </source>
</evidence>
<evidence type="ECO:0000256" key="5">
    <source>
        <dbReference type="ARBA" id="ARBA00037345"/>
    </source>
</evidence>
<dbReference type="GO" id="GO:0003700">
    <property type="term" value="F:DNA-binding transcription factor activity"/>
    <property type="evidence" value="ECO:0007669"/>
    <property type="project" value="InterPro"/>
</dbReference>
<comment type="caution">
    <text evidence="7">The sequence shown here is derived from an EMBL/GenBank/DDBJ whole genome shotgun (WGS) entry which is preliminary data.</text>
</comment>
<dbReference type="Proteomes" id="UP000271152">
    <property type="component" value="Unassembled WGS sequence"/>
</dbReference>
<dbReference type="AlphaFoldDB" id="A0A3M5X1P6"/>
<evidence type="ECO:0000256" key="4">
    <source>
        <dbReference type="ARBA" id="ARBA00023163"/>
    </source>
</evidence>
<evidence type="ECO:0000256" key="2">
    <source>
        <dbReference type="ARBA" id="ARBA00023125"/>
    </source>
</evidence>
<evidence type="ECO:0000313" key="7">
    <source>
        <dbReference type="EMBL" id="RMU76308.1"/>
    </source>
</evidence>
<dbReference type="SUPFAM" id="SSF46689">
    <property type="entry name" value="Homeodomain-like"/>
    <property type="match status" value="1"/>
</dbReference>
<gene>
    <name evidence="7" type="ORF">ALP23_04476</name>
</gene>
<sequence>MHVSGNAIRPAPAAAACSIRVMVLSTVASRSRNTGAACTQATFKGSFIVKTRMAVGWPQAMSFPDDGIRTKRNGFLTGRDRLTGMVSDLHGDWLDASKCRLNAMSIYFDTNSIVVRERAEFWQEVVCSTFVPLECAFPDRQNFQGRLRSHSVAGLGLVEVQACEQTVVRDTSSISRSDDEFVLVSLALEGRAQVSQEGREAILEVGDFAIYDTRRPYRLHFDSAFSQTVVQIPRNSLQQRLCNLEYLTALSMSRDNPLNGLVFDFFTGLAALENRVGESQQARITEQGLDLLAMALSERVKGQAQGSRRSGLLLRIKDHIQANLADTKLSLASVSVRFGVSTRYVSSLFQDEQTSFGRYLLGSRLQRCASDLREPLLANRQISEIAWRWGFSDVAYFSRVFRQRFGVPAREYRLETSPTPGHKKTDLLKVGF</sequence>
<keyword evidence="1" id="KW-0805">Transcription regulation</keyword>
<name>A0A3M5X1P6_9PSED</name>
<dbReference type="InterPro" id="IPR035418">
    <property type="entry name" value="AraC-bd_2"/>
</dbReference>
<keyword evidence="4" id="KW-0804">Transcription</keyword>